<evidence type="ECO:0000259" key="3">
    <source>
        <dbReference type="Pfam" id="PF20148"/>
    </source>
</evidence>
<evidence type="ECO:0000259" key="4">
    <source>
        <dbReference type="Pfam" id="PF25023"/>
    </source>
</evidence>
<feature type="signal peptide" evidence="2">
    <location>
        <begin position="1"/>
        <end position="28"/>
    </location>
</feature>
<protein>
    <submittedName>
        <fullName evidence="5">RhsD protein</fullName>
    </submittedName>
</protein>
<feature type="domain" description="Teneurin-like YD-shell" evidence="4">
    <location>
        <begin position="1196"/>
        <end position="1337"/>
    </location>
</feature>
<dbReference type="InterPro" id="IPR050708">
    <property type="entry name" value="T6SS_VgrG/RHS"/>
</dbReference>
<keyword evidence="2" id="KW-0732">Signal</keyword>
<evidence type="ECO:0000313" key="5">
    <source>
        <dbReference type="EMBL" id="KWS04230.1"/>
    </source>
</evidence>
<gene>
    <name evidence="5" type="ORF">AZ78_1779</name>
</gene>
<reference evidence="5 6" key="1">
    <citation type="journal article" date="2014" name="Genome Announc.">
        <title>Draft Genome Sequence of Lysobacter capsici AZ78, a Bacterium Antagonistic to Plant-Pathogenic Oomycetes.</title>
        <authorList>
            <person name="Puopolo G."/>
            <person name="Sonego P."/>
            <person name="Engelen K."/>
            <person name="Pertot I."/>
        </authorList>
    </citation>
    <scope>NUCLEOTIDE SEQUENCE [LARGE SCALE GENOMIC DNA]</scope>
    <source>
        <strain evidence="5 6">AZ78</strain>
    </source>
</reference>
<dbReference type="Pfam" id="PF05593">
    <property type="entry name" value="RHS_repeat"/>
    <property type="match status" value="2"/>
</dbReference>
<evidence type="ECO:0000313" key="6">
    <source>
        <dbReference type="Proteomes" id="UP000023435"/>
    </source>
</evidence>
<organism evidence="5 6">
    <name type="scientific">Lysobacter capsici AZ78</name>
    <dbReference type="NCBI Taxonomy" id="1444315"/>
    <lineage>
        <taxon>Bacteria</taxon>
        <taxon>Pseudomonadati</taxon>
        <taxon>Pseudomonadota</taxon>
        <taxon>Gammaproteobacteria</taxon>
        <taxon>Lysobacterales</taxon>
        <taxon>Lysobacteraceae</taxon>
        <taxon>Lysobacter</taxon>
    </lineage>
</organism>
<accession>A0A108U7Y6</accession>
<dbReference type="InterPro" id="IPR006530">
    <property type="entry name" value="YD"/>
</dbReference>
<feature type="domain" description="DUF6531" evidence="3">
    <location>
        <begin position="247"/>
        <end position="314"/>
    </location>
</feature>
<feature type="domain" description="Teneurin-like YD-shell" evidence="4">
    <location>
        <begin position="870"/>
        <end position="1029"/>
    </location>
</feature>
<dbReference type="PANTHER" id="PTHR32305">
    <property type="match status" value="1"/>
</dbReference>
<dbReference type="InterPro" id="IPR045351">
    <property type="entry name" value="DUF6531"/>
</dbReference>
<sequence>MVSSVSTRALLLACLALAAAFMPSLSQAADRYCANRYMPSQESACFKTKAEAEQFIRTEPATPSGNSLLELKSTTAGGGNFSETYAVKPVAPTFYGDYYVADDEWGKGRGCSSNGVSQPNGQIACDDEDKLAADINASYTVPVLDHYYEGSYNLDNGPGWGDSGQYVYLRRDYLSSNPSARKYFARLSSTALRSWRVRRTDWFKCPELFKGTWANPNVDKWPYACANTSRGEIYWKSHQHDSCCKDGNPAVAATGNKEYRESDFDWEGSAFSRAYNSINDLVLQSGLTDSWAHSFSTRLMMSAGAPQIWITPEGYLEALKFNSTTSSYASVNRPGVVLIKESDEIAAQRGRWRLSAASQGLQWFNDSGRLVSFDRAGRAFFLDYCTDGDVQSGTCLAAGDLLRVTSPSGRSLSFVYTAAITPQLDDNGIRLARIIADGVVLADYVYDSLGRLTHASKAGDSAGEGREYLYAEVGHLCRNAAGTTVPGCSAGNFSHHLTGVIDENGQRYATYDYDEFGRVVVSDHVDGAGKVTLTYDASGGTTVTLPTGSTKAYTFSTEIFRQPTKVAMSVTDGSVAGTDTAFYSGNRRQWSQDARGMRTQYTYDHFHELTRKTGLASGSGNVTAFTRTTQTDWIPSYSLPSERRILDNTNALVAKSKWTYNDRGQPLTSTQVDPATAAERTVTTAYCDPSDVTAGICPVVGAVKSVDGPRSDVNDVASYTYYANDDAACATSPATCAYRKGDLWKITNSLGHVTEFLRYDYSGRLLSSKDANGVVTDMEYLPRGWLASTKVRGTNASSETDDVITRYEYDLIGQVKKVIQPDGAFIRYEYDAAHRLTDIYDNVGNRIHYTLDAAGARTKEDTRDSNGALKRTLSRIYNQLGQLKTAKTAYDHPTGFTYDASGNGDVTTDALGRKVDNDYDPLNRLAKTLQDVGGINAKTEFKYDALDRLTKVTDPKNLDTTYAYNGFGDQVQLTSPDTGVSTYTYDSAGNRKTETDARNITRTYSYDALNRPTAVAYPTTSLNVGYEYDAVPTVCAAGETFAKGRLSLITDASGSTQYCYDRFGRMVRKVQTTNGKVFVVRYAYTLAGQLSSLTYPDGAVVTYQRDTQGRISQIDTKRAVAGATTEVLLSQATYHPFGPTAGWTYGNGRTFARPVDLDYRTTAVIDPSAGGLSVGFGFDAVGNIDKLTPAGATNALLTFGYDALNRLTALRDGPTNTAIEAYTYDATGNRQSVTTASGTKTYTYPADSHRLAQAGVDSPRSYDASGNSIQIGGNSFVYNDAGRSSELKQGATLVQTYVYNGKGEQVRKYTAADDRYTVYDETGHWLGDYDGSGNVIQQAIWMDLLPVGLLDGAQSQQMLYYVEPDHLSTPRSVINPASNVAVWHWDLKGEVFGGSQPSQDADQDGKAFVLDMRFPGQFINSISGLSYNYYRNYDPASGRYVESDPIGLAGGFSTYSYVFGRPLQFIDPRGLESQCVNGENAIREYNIVTGKIENMGYRAAVFCNGGGGSCKYACVNDKARCDSQVALYPYAAAAACVLISGGRSGGVAGFRASTACGFFTASIDSSKLPDACRYIYRQCVDRCDNCVKD</sequence>
<feature type="chain" id="PRO_5007131654" evidence="2">
    <location>
        <begin position="29"/>
        <end position="1589"/>
    </location>
</feature>
<dbReference type="Proteomes" id="UP000023435">
    <property type="component" value="Unassembled WGS sequence"/>
</dbReference>
<dbReference type="RefSeq" id="WP_235592196.1">
    <property type="nucleotide sequence ID" value="NZ_JAJA02000001.1"/>
</dbReference>
<dbReference type="NCBIfam" id="TIGR03696">
    <property type="entry name" value="Rhs_assc_core"/>
    <property type="match status" value="1"/>
</dbReference>
<dbReference type="InterPro" id="IPR056823">
    <property type="entry name" value="TEN-like_YD-shell"/>
</dbReference>
<keyword evidence="6" id="KW-1185">Reference proteome</keyword>
<proteinExistence type="predicted"/>
<dbReference type="EMBL" id="JAJA02000001">
    <property type="protein sequence ID" value="KWS04230.1"/>
    <property type="molecule type" value="Genomic_DNA"/>
</dbReference>
<comment type="caution">
    <text evidence="5">The sequence shown here is derived from an EMBL/GenBank/DDBJ whole genome shotgun (WGS) entry which is preliminary data.</text>
</comment>
<dbReference type="InterPro" id="IPR031325">
    <property type="entry name" value="RHS_repeat"/>
</dbReference>
<dbReference type="PRINTS" id="PR00394">
    <property type="entry name" value="RHSPROTEIN"/>
</dbReference>
<dbReference type="InterPro" id="IPR022385">
    <property type="entry name" value="Rhs_assc_core"/>
</dbReference>
<keyword evidence="1" id="KW-0677">Repeat</keyword>
<evidence type="ECO:0000256" key="1">
    <source>
        <dbReference type="ARBA" id="ARBA00022737"/>
    </source>
</evidence>
<dbReference type="Pfam" id="PF25023">
    <property type="entry name" value="TEN_YD-shell"/>
    <property type="match status" value="2"/>
</dbReference>
<name>A0A108U7Y6_9GAMM</name>
<dbReference type="Gene3D" id="2.180.10.10">
    <property type="entry name" value="RHS repeat-associated core"/>
    <property type="match status" value="3"/>
</dbReference>
<dbReference type="NCBIfam" id="TIGR01643">
    <property type="entry name" value="YD_repeat_2x"/>
    <property type="match status" value="4"/>
</dbReference>
<dbReference type="PANTHER" id="PTHR32305:SF15">
    <property type="entry name" value="PROTEIN RHSA-RELATED"/>
    <property type="match status" value="1"/>
</dbReference>
<dbReference type="Pfam" id="PF20148">
    <property type="entry name" value="DUF6531"/>
    <property type="match status" value="1"/>
</dbReference>
<evidence type="ECO:0000256" key="2">
    <source>
        <dbReference type="SAM" id="SignalP"/>
    </source>
</evidence>